<dbReference type="EMBL" id="QHHQ01000020">
    <property type="protein sequence ID" value="RAH95884.1"/>
    <property type="molecule type" value="Genomic_DNA"/>
</dbReference>
<dbReference type="RefSeq" id="WP_111352727.1">
    <property type="nucleotide sequence ID" value="NZ_QHHQ01000020.1"/>
</dbReference>
<sequence>MVDVAEVLREIDATEIVATLREGLLILTEDLAVEYASPGFVRKFAVDRAATLGRHLADLGNGQWNVPELLRFLEQ</sequence>
<dbReference type="Proteomes" id="UP000249590">
    <property type="component" value="Unassembled WGS sequence"/>
</dbReference>
<gene>
    <name evidence="1" type="ORF">DLJ53_33785</name>
</gene>
<evidence type="ECO:0000313" key="2">
    <source>
        <dbReference type="Proteomes" id="UP000249590"/>
    </source>
</evidence>
<reference evidence="1 2" key="1">
    <citation type="submission" date="2018-05" db="EMBL/GenBank/DDBJ databases">
        <title>Acuticoccus sediminis sp. nov., isolated from deep-sea sediment of Indian Ocean.</title>
        <authorList>
            <person name="Liu X."/>
            <person name="Lai Q."/>
            <person name="Du Y."/>
            <person name="Sun F."/>
            <person name="Zhang X."/>
            <person name="Wang S."/>
            <person name="Shao Z."/>
        </authorList>
    </citation>
    <scope>NUCLEOTIDE SEQUENCE [LARGE SCALE GENOMIC DNA]</scope>
    <source>
        <strain evidence="1 2">PTG4-2</strain>
    </source>
</reference>
<evidence type="ECO:0000313" key="1">
    <source>
        <dbReference type="EMBL" id="RAH95884.1"/>
    </source>
</evidence>
<dbReference type="OrthoDB" id="9816309at2"/>
<name>A0A8B2NJQ4_9HYPH</name>
<comment type="caution">
    <text evidence="1">The sequence shown here is derived from an EMBL/GenBank/DDBJ whole genome shotgun (WGS) entry which is preliminary data.</text>
</comment>
<organism evidence="1 2">
    <name type="scientific">Acuticoccus sediminis</name>
    <dbReference type="NCBI Taxonomy" id="2184697"/>
    <lineage>
        <taxon>Bacteria</taxon>
        <taxon>Pseudomonadati</taxon>
        <taxon>Pseudomonadota</taxon>
        <taxon>Alphaproteobacteria</taxon>
        <taxon>Hyphomicrobiales</taxon>
        <taxon>Amorphaceae</taxon>
        <taxon>Acuticoccus</taxon>
    </lineage>
</organism>
<dbReference type="AlphaFoldDB" id="A0A8B2NJQ4"/>
<protein>
    <submittedName>
        <fullName evidence="1">Uncharacterized protein</fullName>
    </submittedName>
</protein>
<accession>A0A8B2NJQ4</accession>
<proteinExistence type="predicted"/>
<keyword evidence="2" id="KW-1185">Reference proteome</keyword>